<evidence type="ECO:0000259" key="1">
    <source>
        <dbReference type="Pfam" id="PF07564"/>
    </source>
</evidence>
<evidence type="ECO:0000313" key="2">
    <source>
        <dbReference type="EMBL" id="UQS82734.1"/>
    </source>
</evidence>
<evidence type="ECO:0000313" key="3">
    <source>
        <dbReference type="Proteomes" id="UP000831495"/>
    </source>
</evidence>
<accession>A0ABY4PB03</accession>
<organism evidence="2 3">
    <name type="scientific">Bombilactobacillus folatiphilus</name>
    <dbReference type="NCBI Taxonomy" id="2923362"/>
    <lineage>
        <taxon>Bacteria</taxon>
        <taxon>Bacillati</taxon>
        <taxon>Bacillota</taxon>
        <taxon>Bacilli</taxon>
        <taxon>Lactobacillales</taxon>
        <taxon>Lactobacillaceae</taxon>
        <taxon>Bombilactobacillus</taxon>
    </lineage>
</organism>
<sequence>MNVNSGATVNVTSDSTARDGLVTIGGNLIVNEGGVFNVKGQNMGLFSGSLMNITSGGKIDVTGGAVELSADGSGILYLLNVSSSTINVDNPKSFILDASQNTNARLINNSTLTLNDIKSVNGTQTSGPLSKLVLKVTANNIGTINAPTEASAATDIIGKTSADEQQVVGWLSGLNLTGKKLEFVSAGPFINVNSVNVSSDKKHVTGHVSSTTSDADPNLTEQMKTTAKQNVLSAYNEAVSNVNHAQTSTDVVNAKNVGVQNIVAALTDAQNAAHTLQTDKTSALKDLSEAQTNANQTIDVTIV</sequence>
<dbReference type="InterPro" id="IPR011439">
    <property type="entry name" value="DUF1542"/>
</dbReference>
<protein>
    <submittedName>
        <fullName evidence="2">DUF1542 domain-containing protein</fullName>
    </submittedName>
</protein>
<keyword evidence="3" id="KW-1185">Reference proteome</keyword>
<dbReference type="EMBL" id="CP093366">
    <property type="protein sequence ID" value="UQS82734.1"/>
    <property type="molecule type" value="Genomic_DNA"/>
</dbReference>
<feature type="domain" description="DUF1542" evidence="1">
    <location>
        <begin position="214"/>
        <end position="265"/>
    </location>
</feature>
<name>A0ABY4PB03_9LACO</name>
<dbReference type="RefSeq" id="WP_249515012.1">
    <property type="nucleotide sequence ID" value="NZ_CP093366.1"/>
</dbReference>
<reference evidence="2" key="1">
    <citation type="journal article" date="2022" name="Int. J. Syst. Evol. Microbiol.">
        <title>Apilactobacillus apisilvae sp. nov., Nicolia spurrieriana gen. nov. sp. nov., Bombilactobacillus folatiphilus sp. nov. and Bombilactobacillus thymidiniphilus sp. nov., four new lactic acid bacterial isolates from stingless bees Tetragonula carbonaria and Austroplebeia australis.</title>
        <authorList>
            <person name="Oliphant S.A."/>
            <person name="Watson-Haigh N.S."/>
            <person name="Sumby K.M."/>
            <person name="Gardner J."/>
            <person name="Groom S."/>
            <person name="Jiranek V."/>
        </authorList>
    </citation>
    <scope>NUCLEOTIDE SEQUENCE</scope>
    <source>
        <strain evidence="2">SG4_D2</strain>
    </source>
</reference>
<dbReference type="Pfam" id="PF07564">
    <property type="entry name" value="DUF1542"/>
    <property type="match status" value="1"/>
</dbReference>
<dbReference type="Proteomes" id="UP000831495">
    <property type="component" value="Chromosome"/>
</dbReference>
<gene>
    <name evidence="2" type="ORF">MOO45_03580</name>
</gene>
<proteinExistence type="predicted"/>